<evidence type="ECO:0000313" key="3">
    <source>
        <dbReference type="Proteomes" id="UP000016935"/>
    </source>
</evidence>
<dbReference type="HOGENOM" id="CLU_1246033_0_0_1"/>
<sequence>MGNKPSSHGYLKPSYQKLKPIHTPQDISAQQEAKATPTDPDLLDFTSPDWIKCSTYKLNALTWTSFAWASPSQASQKIWGHSTRGRLSLPRSKPSLPTSAYVKSHLEAVAQDFKRASVILRLQARGGCEKPCADYLGVTPLFGEVVMLIVYAADLTEGCEELVVWDEQDEWYRACIYFRDAVREDDAVWRVLCAEYGIDKYRALERAWNDGSVEWLLLDEGY</sequence>
<dbReference type="Proteomes" id="UP000016935">
    <property type="component" value="Unassembled WGS sequence"/>
</dbReference>
<evidence type="ECO:0000313" key="2">
    <source>
        <dbReference type="EMBL" id="EOA84893.1"/>
    </source>
</evidence>
<dbReference type="AlphaFoldDB" id="R0JV40"/>
<protein>
    <submittedName>
        <fullName evidence="2">Uncharacterized protein</fullName>
    </submittedName>
</protein>
<reference evidence="2 3" key="1">
    <citation type="journal article" date="2012" name="PLoS Pathog.">
        <title>Diverse lifestyles and strategies of plant pathogenesis encoded in the genomes of eighteen Dothideomycetes fungi.</title>
        <authorList>
            <person name="Ohm R.A."/>
            <person name="Feau N."/>
            <person name="Henrissat B."/>
            <person name="Schoch C.L."/>
            <person name="Horwitz B.A."/>
            <person name="Barry K.W."/>
            <person name="Condon B.J."/>
            <person name="Copeland A.C."/>
            <person name="Dhillon B."/>
            <person name="Glaser F."/>
            <person name="Hesse C.N."/>
            <person name="Kosti I."/>
            <person name="LaButti K."/>
            <person name="Lindquist E.A."/>
            <person name="Lucas S."/>
            <person name="Salamov A.A."/>
            <person name="Bradshaw R.E."/>
            <person name="Ciuffetti L."/>
            <person name="Hamelin R.C."/>
            <person name="Kema G.H.J."/>
            <person name="Lawrence C."/>
            <person name="Scott J.A."/>
            <person name="Spatafora J.W."/>
            <person name="Turgeon B.G."/>
            <person name="de Wit P.J.G.M."/>
            <person name="Zhong S."/>
            <person name="Goodwin S.B."/>
            <person name="Grigoriev I.V."/>
        </authorList>
    </citation>
    <scope>NUCLEOTIDE SEQUENCE [LARGE SCALE GENOMIC DNA]</scope>
    <source>
        <strain evidence="3">28A</strain>
    </source>
</reference>
<feature type="region of interest" description="Disordered" evidence="1">
    <location>
        <begin position="1"/>
        <end position="41"/>
    </location>
</feature>
<reference evidence="2 3" key="2">
    <citation type="journal article" date="2013" name="PLoS Genet.">
        <title>Comparative genome structure, secondary metabolite, and effector coding capacity across Cochliobolus pathogens.</title>
        <authorList>
            <person name="Condon B.J."/>
            <person name="Leng Y."/>
            <person name="Wu D."/>
            <person name="Bushley K.E."/>
            <person name="Ohm R.A."/>
            <person name="Otillar R."/>
            <person name="Martin J."/>
            <person name="Schackwitz W."/>
            <person name="Grimwood J."/>
            <person name="MohdZainudin N."/>
            <person name="Xue C."/>
            <person name="Wang R."/>
            <person name="Manning V.A."/>
            <person name="Dhillon B."/>
            <person name="Tu Z.J."/>
            <person name="Steffenson B.J."/>
            <person name="Salamov A."/>
            <person name="Sun H."/>
            <person name="Lowry S."/>
            <person name="LaButti K."/>
            <person name="Han J."/>
            <person name="Copeland A."/>
            <person name="Lindquist E."/>
            <person name="Barry K."/>
            <person name="Schmutz J."/>
            <person name="Baker S.E."/>
            <person name="Ciuffetti L.M."/>
            <person name="Grigoriev I.V."/>
            <person name="Zhong S."/>
            <person name="Turgeon B.G."/>
        </authorList>
    </citation>
    <scope>NUCLEOTIDE SEQUENCE [LARGE SCALE GENOMIC DNA]</scope>
    <source>
        <strain evidence="3">28A</strain>
    </source>
</reference>
<dbReference type="EMBL" id="KB908703">
    <property type="protein sequence ID" value="EOA84893.1"/>
    <property type="molecule type" value="Genomic_DNA"/>
</dbReference>
<proteinExistence type="predicted"/>
<dbReference type="OrthoDB" id="3695146at2759"/>
<gene>
    <name evidence="2" type="ORF">SETTUDRAFT_179492</name>
</gene>
<name>R0JV40_EXST2</name>
<dbReference type="GeneID" id="19401681"/>
<organism evidence="2 3">
    <name type="scientific">Exserohilum turcicum (strain 28A)</name>
    <name type="common">Northern leaf blight fungus</name>
    <name type="synonym">Setosphaeria turcica</name>
    <dbReference type="NCBI Taxonomy" id="671987"/>
    <lineage>
        <taxon>Eukaryota</taxon>
        <taxon>Fungi</taxon>
        <taxon>Dikarya</taxon>
        <taxon>Ascomycota</taxon>
        <taxon>Pezizomycotina</taxon>
        <taxon>Dothideomycetes</taxon>
        <taxon>Pleosporomycetidae</taxon>
        <taxon>Pleosporales</taxon>
        <taxon>Pleosporineae</taxon>
        <taxon>Pleosporaceae</taxon>
        <taxon>Exserohilum</taxon>
    </lineage>
</organism>
<evidence type="ECO:0000256" key="1">
    <source>
        <dbReference type="SAM" id="MobiDB-lite"/>
    </source>
</evidence>
<keyword evidence="3" id="KW-1185">Reference proteome</keyword>
<dbReference type="RefSeq" id="XP_008027413.1">
    <property type="nucleotide sequence ID" value="XM_008029222.1"/>
</dbReference>
<accession>R0JV40</accession>